<reference evidence="8" key="1">
    <citation type="submission" date="2020-05" db="EMBL/GenBank/DDBJ databases">
        <authorList>
            <person name="Chiriac C."/>
            <person name="Salcher M."/>
            <person name="Ghai R."/>
            <person name="Kavagutti S V."/>
        </authorList>
    </citation>
    <scope>NUCLEOTIDE SEQUENCE</scope>
</reference>
<evidence type="ECO:0000256" key="4">
    <source>
        <dbReference type="ARBA" id="ARBA00023004"/>
    </source>
</evidence>
<keyword evidence="5" id="KW-0411">Iron-sulfur</keyword>
<protein>
    <submittedName>
        <fullName evidence="8">Unannotated protein</fullName>
    </submittedName>
</protein>
<dbReference type="InterPro" id="IPR036884">
    <property type="entry name" value="2Fe-2S-bd_dom_sf"/>
</dbReference>
<evidence type="ECO:0000259" key="6">
    <source>
        <dbReference type="Pfam" id="PF00111"/>
    </source>
</evidence>
<keyword evidence="2" id="KW-0479">Metal-binding</keyword>
<evidence type="ECO:0000256" key="5">
    <source>
        <dbReference type="ARBA" id="ARBA00023014"/>
    </source>
</evidence>
<dbReference type="SUPFAM" id="SSF54292">
    <property type="entry name" value="2Fe-2S ferredoxin-like"/>
    <property type="match status" value="1"/>
</dbReference>
<keyword evidence="4" id="KW-0408">Iron</keyword>
<dbReference type="InterPro" id="IPR001041">
    <property type="entry name" value="2Fe-2S_ferredoxin-type"/>
</dbReference>
<evidence type="ECO:0000259" key="7">
    <source>
        <dbReference type="Pfam" id="PF01799"/>
    </source>
</evidence>
<proteinExistence type="predicted"/>
<name>A0A6J6YP23_9ZZZZ</name>
<evidence type="ECO:0000256" key="1">
    <source>
        <dbReference type="ARBA" id="ARBA00022714"/>
    </source>
</evidence>
<evidence type="ECO:0000313" key="8">
    <source>
        <dbReference type="EMBL" id="CAB4810215.1"/>
    </source>
</evidence>
<evidence type="ECO:0000256" key="2">
    <source>
        <dbReference type="ARBA" id="ARBA00022723"/>
    </source>
</evidence>
<dbReference type="FunFam" id="3.10.20.30:FF:000020">
    <property type="entry name" value="Xanthine dehydrogenase iron-sulfur subunit"/>
    <property type="match status" value="1"/>
</dbReference>
<feature type="domain" description="2Fe-2S ferredoxin-type" evidence="6">
    <location>
        <begin position="23"/>
        <end position="76"/>
    </location>
</feature>
<dbReference type="InterPro" id="IPR002888">
    <property type="entry name" value="2Fe-2S-bd"/>
</dbReference>
<evidence type="ECO:0000256" key="3">
    <source>
        <dbReference type="ARBA" id="ARBA00023002"/>
    </source>
</evidence>
<feature type="domain" description="[2Fe-2S]-binding" evidence="7">
    <location>
        <begin position="91"/>
        <end position="163"/>
    </location>
</feature>
<dbReference type="PANTHER" id="PTHR44379:SF5">
    <property type="entry name" value="OXIDOREDUCTASE WITH IRON-SULFUR SUBUNIT"/>
    <property type="match status" value="1"/>
</dbReference>
<dbReference type="InterPro" id="IPR036010">
    <property type="entry name" value="2Fe-2S_ferredoxin-like_sf"/>
</dbReference>
<dbReference type="GO" id="GO:0051537">
    <property type="term" value="F:2 iron, 2 sulfur cluster binding"/>
    <property type="evidence" value="ECO:0007669"/>
    <property type="project" value="UniProtKB-KW"/>
</dbReference>
<keyword evidence="3" id="KW-0560">Oxidoreductase</keyword>
<dbReference type="Pfam" id="PF01799">
    <property type="entry name" value="Fer2_2"/>
    <property type="match status" value="1"/>
</dbReference>
<accession>A0A6J6YP23</accession>
<sequence length="176" mass="19072">MTSLYEEVRGEQPGEVPVRRVSIRVNGVNRTADIEPRLLLAHFIRQGLRLTGTHVGCDTTNCGACTVLLDGKPAKSCTVLAVQADGHDVMTVEGMATASELDPIQEGFKDEHGLQCGFCTPGMMLSAKALLDENPNPTEDEIRWALSGNLCRCTGYQNIVKAVLWAAEKMRAQSGK</sequence>
<dbReference type="Gene3D" id="3.10.20.30">
    <property type="match status" value="1"/>
</dbReference>
<dbReference type="EMBL" id="CAFAAP010000162">
    <property type="protein sequence ID" value="CAB4810215.1"/>
    <property type="molecule type" value="Genomic_DNA"/>
</dbReference>
<gene>
    <name evidence="8" type="ORF">UFOPK3026_01055</name>
</gene>
<organism evidence="8">
    <name type="scientific">freshwater metagenome</name>
    <dbReference type="NCBI Taxonomy" id="449393"/>
    <lineage>
        <taxon>unclassified sequences</taxon>
        <taxon>metagenomes</taxon>
        <taxon>ecological metagenomes</taxon>
    </lineage>
</organism>
<dbReference type="InterPro" id="IPR012675">
    <property type="entry name" value="Beta-grasp_dom_sf"/>
</dbReference>
<dbReference type="Gene3D" id="1.10.150.120">
    <property type="entry name" value="[2Fe-2S]-binding domain"/>
    <property type="match status" value="1"/>
</dbReference>
<dbReference type="AlphaFoldDB" id="A0A6J6YP23"/>
<dbReference type="FunFam" id="1.10.150.120:FF:000003">
    <property type="entry name" value="Carbon monoxide dehydrogenase, small subunit"/>
    <property type="match status" value="1"/>
</dbReference>
<dbReference type="Pfam" id="PF00111">
    <property type="entry name" value="Fer2"/>
    <property type="match status" value="1"/>
</dbReference>
<dbReference type="SUPFAM" id="SSF47741">
    <property type="entry name" value="CO dehydrogenase ISP C-domain like"/>
    <property type="match status" value="1"/>
</dbReference>
<dbReference type="GO" id="GO:0046872">
    <property type="term" value="F:metal ion binding"/>
    <property type="evidence" value="ECO:0007669"/>
    <property type="project" value="UniProtKB-KW"/>
</dbReference>
<dbReference type="InterPro" id="IPR051452">
    <property type="entry name" value="Diverse_Oxidoreductases"/>
</dbReference>
<dbReference type="GO" id="GO:0016491">
    <property type="term" value="F:oxidoreductase activity"/>
    <property type="evidence" value="ECO:0007669"/>
    <property type="project" value="UniProtKB-KW"/>
</dbReference>
<dbReference type="PANTHER" id="PTHR44379">
    <property type="entry name" value="OXIDOREDUCTASE WITH IRON-SULFUR SUBUNIT"/>
    <property type="match status" value="1"/>
</dbReference>
<keyword evidence="1" id="KW-0001">2Fe-2S</keyword>